<dbReference type="SUPFAM" id="SSF57756">
    <property type="entry name" value="Retrovirus zinc finger-like domains"/>
    <property type="match status" value="1"/>
</dbReference>
<feature type="region of interest" description="Disordered" evidence="2">
    <location>
        <begin position="1"/>
        <end position="23"/>
    </location>
</feature>
<reference evidence="4" key="1">
    <citation type="journal article" date="2017" name="Nat. Ecol. Evol.">
        <title>Genome expansion and lineage-specific genetic innovations in the forest pathogenic fungi Armillaria.</title>
        <authorList>
            <person name="Sipos G."/>
            <person name="Prasanna A.N."/>
            <person name="Walter M.C."/>
            <person name="O'Connor E."/>
            <person name="Balint B."/>
            <person name="Krizsan K."/>
            <person name="Kiss B."/>
            <person name="Hess J."/>
            <person name="Varga T."/>
            <person name="Slot J."/>
            <person name="Riley R."/>
            <person name="Boka B."/>
            <person name="Rigling D."/>
            <person name="Barry K."/>
            <person name="Lee J."/>
            <person name="Mihaltcheva S."/>
            <person name="LaButti K."/>
            <person name="Lipzen A."/>
            <person name="Waldron R."/>
            <person name="Moloney N.M."/>
            <person name="Sperisen C."/>
            <person name="Kredics L."/>
            <person name="Vagvoelgyi C."/>
            <person name="Patrignani A."/>
            <person name="Fitzpatrick D."/>
            <person name="Nagy I."/>
            <person name="Doyle S."/>
            <person name="Anderson J.B."/>
            <person name="Grigoriev I.V."/>
            <person name="Gueldener U."/>
            <person name="Muensterkoetter M."/>
            <person name="Nagy L.G."/>
        </authorList>
    </citation>
    <scope>NUCLEOTIDE SEQUENCE [LARGE SCALE GENOMIC DNA]</scope>
    <source>
        <strain evidence="4">Ar21-2</strain>
    </source>
</reference>
<evidence type="ECO:0000313" key="4">
    <source>
        <dbReference type="Proteomes" id="UP000217790"/>
    </source>
</evidence>
<dbReference type="EMBL" id="KZ293694">
    <property type="protein sequence ID" value="PBK84971.1"/>
    <property type="molecule type" value="Genomic_DNA"/>
</dbReference>
<keyword evidence="4" id="KW-1185">Reference proteome</keyword>
<name>A0A2H3CPH0_ARMGA</name>
<organism evidence="3 4">
    <name type="scientific">Armillaria gallica</name>
    <name type="common">Bulbous honey fungus</name>
    <name type="synonym">Armillaria bulbosa</name>
    <dbReference type="NCBI Taxonomy" id="47427"/>
    <lineage>
        <taxon>Eukaryota</taxon>
        <taxon>Fungi</taxon>
        <taxon>Dikarya</taxon>
        <taxon>Basidiomycota</taxon>
        <taxon>Agaricomycotina</taxon>
        <taxon>Agaricomycetes</taxon>
        <taxon>Agaricomycetidae</taxon>
        <taxon>Agaricales</taxon>
        <taxon>Marasmiineae</taxon>
        <taxon>Physalacriaceae</taxon>
        <taxon>Armillaria</taxon>
    </lineage>
</organism>
<dbReference type="InterPro" id="IPR036875">
    <property type="entry name" value="Znf_CCHC_sf"/>
</dbReference>
<dbReference type="InParanoid" id="A0A2H3CPH0"/>
<evidence type="ECO:0000256" key="1">
    <source>
        <dbReference type="ARBA" id="ARBA00022664"/>
    </source>
</evidence>
<dbReference type="OMA" id="IDQMRIA"/>
<dbReference type="OrthoDB" id="3132027at2759"/>
<proteinExistence type="predicted"/>
<evidence type="ECO:0008006" key="5">
    <source>
        <dbReference type="Google" id="ProtNLM"/>
    </source>
</evidence>
<feature type="region of interest" description="Disordered" evidence="2">
    <location>
        <begin position="205"/>
        <end position="246"/>
    </location>
</feature>
<gene>
    <name evidence="3" type="ORF">ARMGADRAFT_1087876</name>
</gene>
<evidence type="ECO:0000256" key="2">
    <source>
        <dbReference type="SAM" id="MobiDB-lite"/>
    </source>
</evidence>
<dbReference type="Gene3D" id="4.10.60.10">
    <property type="entry name" value="Zinc finger, CCHC-type"/>
    <property type="match status" value="1"/>
</dbReference>
<dbReference type="AlphaFoldDB" id="A0A2H3CPH0"/>
<keyword evidence="1" id="KW-0507">mRNA processing</keyword>
<dbReference type="Proteomes" id="UP000217790">
    <property type="component" value="Unassembled WGS sequence"/>
</dbReference>
<feature type="compositionally biased region" description="Low complexity" evidence="2">
    <location>
        <begin position="221"/>
        <end position="238"/>
    </location>
</feature>
<dbReference type="GO" id="GO:0003676">
    <property type="term" value="F:nucleic acid binding"/>
    <property type="evidence" value="ECO:0007669"/>
    <property type="project" value="InterPro"/>
</dbReference>
<dbReference type="GO" id="GO:0008270">
    <property type="term" value="F:zinc ion binding"/>
    <property type="evidence" value="ECO:0007669"/>
    <property type="project" value="InterPro"/>
</dbReference>
<sequence>MAGEGEQGDKEQGAGQPAELTVDQRYATAINQIDQMRIADSPDPDHFSILRPPNWNGPPPNGSLGTWDVLDPPAATRVKLILMKPPKLFDGKHDDIERFVRDCSTYFEGPRYQYPDWDDFIREFQEQFCDTAIEEIHKKRMGEIKIGGDSANTFFQKIEQEAKLANRRDDTDPQGTMMYDQWKERICQMYEQHQIQKAYKQAHDINNHPDKKPNLGQKQITTTSSKNTTGGTSSSLTGNDKNWGAGSKQVAVKGKTYGGAGEPMQIDWKKYMSEGQCFNCDEKGHISKNFPKLKKQQVHPIETVPAEPLTDTTKIAEVKE</sequence>
<protein>
    <recommendedName>
        <fullName evidence="5">CCHC-type domain-containing protein</fullName>
    </recommendedName>
</protein>
<evidence type="ECO:0000313" key="3">
    <source>
        <dbReference type="EMBL" id="PBK84971.1"/>
    </source>
</evidence>
<dbReference type="GO" id="GO:0006397">
    <property type="term" value="P:mRNA processing"/>
    <property type="evidence" value="ECO:0007669"/>
    <property type="project" value="UniProtKB-KW"/>
</dbReference>
<accession>A0A2H3CPH0</accession>